<reference evidence="3" key="1">
    <citation type="submission" date="2018-05" db="EMBL/GenBank/DDBJ databases">
        <authorList>
            <person name="Li Y."/>
        </authorList>
    </citation>
    <scope>NUCLEOTIDE SEQUENCE [LARGE SCALE GENOMIC DNA]</scope>
    <source>
        <strain evidence="3">sk1b4</strain>
    </source>
</reference>
<dbReference type="Pfam" id="PF16951">
    <property type="entry name" value="MaAIMP_sms"/>
    <property type="match status" value="1"/>
</dbReference>
<dbReference type="RefSeq" id="WP_109092650.1">
    <property type="nucleotide sequence ID" value="NZ_CAMELQ010000048.1"/>
</dbReference>
<sequence length="57" mass="6120">MSGAAIAMMLVAMVVIWGGMIASGLYLRAHPEGSVQLLDEFGRPVDHPMLDVDHPES</sequence>
<keyword evidence="1" id="KW-0472">Membrane</keyword>
<keyword evidence="1" id="KW-0812">Transmembrane</keyword>
<dbReference type="NCBIfam" id="NF033493">
    <property type="entry name" value="MetS_like_NSS"/>
    <property type="match status" value="1"/>
</dbReference>
<accession>A0A2V1KA18</accession>
<organism evidence="2 3">
    <name type="scientific">Ancrocorticia populi</name>
    <dbReference type="NCBI Taxonomy" id="2175228"/>
    <lineage>
        <taxon>Bacteria</taxon>
        <taxon>Bacillati</taxon>
        <taxon>Actinomycetota</taxon>
        <taxon>Actinomycetes</taxon>
        <taxon>Actinomycetales</taxon>
        <taxon>Actinomycetaceae</taxon>
        <taxon>Ancrocorticia</taxon>
    </lineage>
</organism>
<protein>
    <submittedName>
        <fullName evidence="2">Putative methionine/alanine importer small subunit</fullName>
    </submittedName>
</protein>
<proteinExistence type="predicted"/>
<dbReference type="Proteomes" id="UP000245283">
    <property type="component" value="Unassembled WGS sequence"/>
</dbReference>
<dbReference type="InterPro" id="IPR031596">
    <property type="entry name" value="MaAIMP_sms"/>
</dbReference>
<evidence type="ECO:0000313" key="2">
    <source>
        <dbReference type="EMBL" id="PWF27150.1"/>
    </source>
</evidence>
<evidence type="ECO:0000313" key="3">
    <source>
        <dbReference type="Proteomes" id="UP000245283"/>
    </source>
</evidence>
<gene>
    <name evidence="2" type="ORF">DD236_01745</name>
</gene>
<keyword evidence="3" id="KW-1185">Reference proteome</keyword>
<keyword evidence="1" id="KW-1133">Transmembrane helix</keyword>
<feature type="transmembrane region" description="Helical" evidence="1">
    <location>
        <begin position="6"/>
        <end position="27"/>
    </location>
</feature>
<name>A0A2V1KA18_9ACTO</name>
<dbReference type="AlphaFoldDB" id="A0A2V1KA18"/>
<comment type="caution">
    <text evidence="2">The sequence shown here is derived from an EMBL/GenBank/DDBJ whole genome shotgun (WGS) entry which is preliminary data.</text>
</comment>
<evidence type="ECO:0000256" key="1">
    <source>
        <dbReference type="SAM" id="Phobius"/>
    </source>
</evidence>
<dbReference type="OrthoDB" id="3733518at2"/>
<dbReference type="EMBL" id="QETB01000001">
    <property type="protein sequence ID" value="PWF27150.1"/>
    <property type="molecule type" value="Genomic_DNA"/>
</dbReference>